<dbReference type="Gene3D" id="1.25.40.10">
    <property type="entry name" value="Tetratricopeptide repeat domain"/>
    <property type="match status" value="1"/>
</dbReference>
<dbReference type="InterPro" id="IPR011990">
    <property type="entry name" value="TPR-like_helical_dom_sf"/>
</dbReference>
<name>A0A562TBT9_CHIJA</name>
<feature type="repeat" description="TPR" evidence="9">
    <location>
        <begin position="272"/>
        <end position="305"/>
    </location>
</feature>
<keyword evidence="9" id="KW-0802">TPR repeat</keyword>
<comment type="subcellular location">
    <subcellularLocation>
        <location evidence="1">Cell membrane</location>
        <topology evidence="1">Multi-pass membrane protein</topology>
    </subcellularLocation>
</comment>
<dbReference type="EMBL" id="VLLG01000002">
    <property type="protein sequence ID" value="TWI90975.1"/>
    <property type="molecule type" value="Genomic_DNA"/>
</dbReference>
<dbReference type="Gene3D" id="1.20.5.1930">
    <property type="match status" value="1"/>
</dbReference>
<dbReference type="SMART" id="SM00387">
    <property type="entry name" value="HATPase_c"/>
    <property type="match status" value="1"/>
</dbReference>
<dbReference type="OrthoDB" id="9778366at2"/>
<dbReference type="GO" id="GO:0005886">
    <property type="term" value="C:plasma membrane"/>
    <property type="evidence" value="ECO:0007669"/>
    <property type="project" value="UniProtKB-SubCell"/>
</dbReference>
<dbReference type="GO" id="GO:0000155">
    <property type="term" value="F:phosphorelay sensor kinase activity"/>
    <property type="evidence" value="ECO:0007669"/>
    <property type="project" value="InterPro"/>
</dbReference>
<comment type="caution">
    <text evidence="12">The sequence shown here is derived from an EMBL/GenBank/DDBJ whole genome shotgun (WGS) entry which is preliminary data.</text>
</comment>
<dbReference type="RefSeq" id="WP_145710151.1">
    <property type="nucleotide sequence ID" value="NZ_BAAAFY010000001.1"/>
</dbReference>
<protein>
    <submittedName>
        <fullName evidence="12">Histidine kinase/DNA gyrase B/HSP90-like ATPase</fullName>
    </submittedName>
</protein>
<evidence type="ECO:0000256" key="2">
    <source>
        <dbReference type="ARBA" id="ARBA00022475"/>
    </source>
</evidence>
<gene>
    <name evidence="12" type="ORF">LX66_0336</name>
</gene>
<proteinExistence type="predicted"/>
<dbReference type="Pfam" id="PF13424">
    <property type="entry name" value="TPR_12"/>
    <property type="match status" value="1"/>
</dbReference>
<dbReference type="InterPro" id="IPR003594">
    <property type="entry name" value="HATPase_dom"/>
</dbReference>
<keyword evidence="2" id="KW-1003">Cell membrane</keyword>
<dbReference type="AlphaFoldDB" id="A0A562TBT9"/>
<dbReference type="InterPro" id="IPR005467">
    <property type="entry name" value="His_kinase_dom"/>
</dbReference>
<dbReference type="Gene3D" id="3.30.565.10">
    <property type="entry name" value="Histidine kinase-like ATPase, C-terminal domain"/>
    <property type="match status" value="1"/>
</dbReference>
<evidence type="ECO:0000256" key="5">
    <source>
        <dbReference type="ARBA" id="ARBA00022777"/>
    </source>
</evidence>
<sequence>MTRRSFGPRYGAPFVCGETSLPFIYRLLMIPLLLACLVLRAQEPGVVIRSGPCDTAEVDRCLERSRQLVEVHDDSVAYYLRMAVQQSYHCNFHDRIIISLTELAAWHFGHSTDQAIRYAHLAIREHQQRSPTSKRGGQIIYKAYNVLAKSYETRGMIDSSAYYYYLLNDVIENGTITDPEYAVAVYSQLALFWLNSHWDVNEGNVEATRFFIERSKAAEAYLKDSSMQAYMSYLLQGAYYFCVGRYDSSRYYYHAFLAQRQRAGTSNATWEAAIYLNISETYLAENNTREAIQYIRQTLALRDRLAGAPRYLLLARLYLSKAYYLEKSYHKSIAAFEAAFRETSGESMLGKEVIAAYQTVSNAYEALNMPQQALAYKNTYIQLHDSLMKKDKLDLMNRLQMKFRVAEKDKALAEQKLIITESENDARRKNSLIAAVSMLTVFLLIVFILWQRSNRHKQHLQQKTINNFQQKMEIASLNATINGAEKERARIARELHDGIGGLLAAAKMNFEMVKATYHLHNRTDFMDGLSLLSEAATELRKTAHNMMPEILLQEGLVEAVSHFCSTVARNSGTHIHFQTSGAIRAFDPNFELAVYRVIQELVHNVLKHAAATEAIIQMGFSEDVFDLSIEDNGIGMPDNILSVRSGIGLKSIAERLKIIHGKMDIRNLPGGGAGIYLEINLQKENIATL</sequence>
<keyword evidence="5 12" id="KW-0418">Kinase</keyword>
<evidence type="ECO:0000259" key="11">
    <source>
        <dbReference type="PROSITE" id="PS50109"/>
    </source>
</evidence>
<evidence type="ECO:0000256" key="8">
    <source>
        <dbReference type="ARBA" id="ARBA00023136"/>
    </source>
</evidence>
<accession>A0A562TBT9</accession>
<evidence type="ECO:0000256" key="6">
    <source>
        <dbReference type="ARBA" id="ARBA00022989"/>
    </source>
</evidence>
<dbReference type="PANTHER" id="PTHR24421:SF37">
    <property type="entry name" value="SENSOR HISTIDINE KINASE NARS"/>
    <property type="match status" value="1"/>
</dbReference>
<evidence type="ECO:0000313" key="12">
    <source>
        <dbReference type="EMBL" id="TWI90975.1"/>
    </source>
</evidence>
<keyword evidence="6 10" id="KW-1133">Transmembrane helix</keyword>
<evidence type="ECO:0000313" key="13">
    <source>
        <dbReference type="Proteomes" id="UP000316778"/>
    </source>
</evidence>
<keyword evidence="3" id="KW-0808">Transferase</keyword>
<keyword evidence="7" id="KW-0902">Two-component regulatory system</keyword>
<evidence type="ECO:0000256" key="3">
    <source>
        <dbReference type="ARBA" id="ARBA00022679"/>
    </source>
</evidence>
<evidence type="ECO:0000256" key="10">
    <source>
        <dbReference type="SAM" id="Phobius"/>
    </source>
</evidence>
<dbReference type="SUPFAM" id="SSF48452">
    <property type="entry name" value="TPR-like"/>
    <property type="match status" value="1"/>
</dbReference>
<dbReference type="PROSITE" id="PS50005">
    <property type="entry name" value="TPR"/>
    <property type="match status" value="1"/>
</dbReference>
<evidence type="ECO:0000256" key="9">
    <source>
        <dbReference type="PROSITE-ProRule" id="PRU00339"/>
    </source>
</evidence>
<dbReference type="Pfam" id="PF07730">
    <property type="entry name" value="HisKA_3"/>
    <property type="match status" value="1"/>
</dbReference>
<reference evidence="12 13" key="1">
    <citation type="journal article" date="2013" name="Stand. Genomic Sci.">
        <title>Genomic Encyclopedia of Type Strains, Phase I: The one thousand microbial genomes (KMG-I) project.</title>
        <authorList>
            <person name="Kyrpides N.C."/>
            <person name="Woyke T."/>
            <person name="Eisen J.A."/>
            <person name="Garrity G."/>
            <person name="Lilburn T.G."/>
            <person name="Beck B.J."/>
            <person name="Whitman W.B."/>
            <person name="Hugenholtz P."/>
            <person name="Klenk H.P."/>
        </authorList>
    </citation>
    <scope>NUCLEOTIDE SEQUENCE [LARGE SCALE GENOMIC DNA]</scope>
    <source>
        <strain evidence="12 13">DSM 13484</strain>
    </source>
</reference>
<keyword evidence="4 10" id="KW-0812">Transmembrane</keyword>
<organism evidence="12 13">
    <name type="scientific">Chitinophaga japonensis</name>
    <name type="common">Flexibacter japonensis</name>
    <dbReference type="NCBI Taxonomy" id="104662"/>
    <lineage>
        <taxon>Bacteria</taxon>
        <taxon>Pseudomonadati</taxon>
        <taxon>Bacteroidota</taxon>
        <taxon>Chitinophagia</taxon>
        <taxon>Chitinophagales</taxon>
        <taxon>Chitinophagaceae</taxon>
        <taxon>Chitinophaga</taxon>
    </lineage>
</organism>
<feature type="domain" description="Histidine kinase" evidence="11">
    <location>
        <begin position="490"/>
        <end position="683"/>
    </location>
</feature>
<keyword evidence="8 10" id="KW-0472">Membrane</keyword>
<dbReference type="SUPFAM" id="SSF55874">
    <property type="entry name" value="ATPase domain of HSP90 chaperone/DNA topoisomerase II/histidine kinase"/>
    <property type="match status" value="1"/>
</dbReference>
<keyword evidence="13" id="KW-1185">Reference proteome</keyword>
<dbReference type="Proteomes" id="UP000316778">
    <property type="component" value="Unassembled WGS sequence"/>
</dbReference>
<evidence type="ECO:0000256" key="1">
    <source>
        <dbReference type="ARBA" id="ARBA00004651"/>
    </source>
</evidence>
<feature type="transmembrane region" description="Helical" evidence="10">
    <location>
        <begin position="432"/>
        <end position="450"/>
    </location>
</feature>
<dbReference type="InterPro" id="IPR036890">
    <property type="entry name" value="HATPase_C_sf"/>
</dbReference>
<dbReference type="InterPro" id="IPR019734">
    <property type="entry name" value="TPR_rpt"/>
</dbReference>
<dbReference type="PANTHER" id="PTHR24421">
    <property type="entry name" value="NITRATE/NITRITE SENSOR PROTEIN NARX-RELATED"/>
    <property type="match status" value="1"/>
</dbReference>
<evidence type="ECO:0000256" key="7">
    <source>
        <dbReference type="ARBA" id="ARBA00023012"/>
    </source>
</evidence>
<dbReference type="InterPro" id="IPR011712">
    <property type="entry name" value="Sig_transdc_His_kin_sub3_dim/P"/>
</dbReference>
<evidence type="ECO:0000256" key="4">
    <source>
        <dbReference type="ARBA" id="ARBA00022692"/>
    </source>
</evidence>
<dbReference type="PROSITE" id="PS50109">
    <property type="entry name" value="HIS_KIN"/>
    <property type="match status" value="1"/>
</dbReference>
<dbReference type="CDD" id="cd16917">
    <property type="entry name" value="HATPase_UhpB-NarQ-NarX-like"/>
    <property type="match status" value="1"/>
</dbReference>
<dbReference type="GO" id="GO:0046983">
    <property type="term" value="F:protein dimerization activity"/>
    <property type="evidence" value="ECO:0007669"/>
    <property type="project" value="InterPro"/>
</dbReference>
<dbReference type="Pfam" id="PF02518">
    <property type="entry name" value="HATPase_c"/>
    <property type="match status" value="1"/>
</dbReference>
<dbReference type="InterPro" id="IPR050482">
    <property type="entry name" value="Sensor_HK_TwoCompSys"/>
</dbReference>